<dbReference type="GO" id="GO:0008360">
    <property type="term" value="P:regulation of cell shape"/>
    <property type="evidence" value="ECO:0007669"/>
    <property type="project" value="UniProtKB-KW"/>
</dbReference>
<feature type="active site" description="Proton acceptor" evidence="7">
    <location>
        <position position="85"/>
    </location>
</feature>
<comment type="caution">
    <text evidence="12">The sequence shown here is derived from an EMBL/GenBank/DDBJ whole genome shotgun (WGS) entry which is preliminary data.</text>
</comment>
<dbReference type="GO" id="GO:0006508">
    <property type="term" value="P:proteolysis"/>
    <property type="evidence" value="ECO:0007669"/>
    <property type="project" value="InterPro"/>
</dbReference>
<dbReference type="GO" id="GO:0009002">
    <property type="term" value="F:serine-type D-Ala-D-Ala carboxypeptidase activity"/>
    <property type="evidence" value="ECO:0007669"/>
    <property type="project" value="InterPro"/>
</dbReference>
<dbReference type="GO" id="GO:0009252">
    <property type="term" value="P:peptidoglycan biosynthetic process"/>
    <property type="evidence" value="ECO:0007669"/>
    <property type="project" value="UniProtKB-KW"/>
</dbReference>
<name>A0A831RR87_9GAMM</name>
<feature type="domain" description="Peptidase S11 D-alanyl-D-alanine carboxypeptidase A N-terminal" evidence="11">
    <location>
        <begin position="51"/>
        <end position="275"/>
    </location>
</feature>
<feature type="active site" evidence="7">
    <location>
        <position position="139"/>
    </location>
</feature>
<protein>
    <submittedName>
        <fullName evidence="12">D-alanyl-D-alanine endopeptidase</fullName>
    </submittedName>
</protein>
<accession>A0A831RR87</accession>
<reference evidence="12" key="1">
    <citation type="journal article" date="2020" name="mSystems">
        <title>Genome- and Community-Level Interaction Insights into Carbon Utilization and Element Cycling Functions of Hydrothermarchaeota in Hydrothermal Sediment.</title>
        <authorList>
            <person name="Zhou Z."/>
            <person name="Liu Y."/>
            <person name="Xu W."/>
            <person name="Pan J."/>
            <person name="Luo Z.H."/>
            <person name="Li M."/>
        </authorList>
    </citation>
    <scope>NUCLEOTIDE SEQUENCE [LARGE SCALE GENOMIC DNA]</scope>
    <source>
        <strain evidence="12">HyVt-443</strain>
    </source>
</reference>
<organism evidence="12">
    <name type="scientific">Sedimenticola thiotaurini</name>
    <dbReference type="NCBI Taxonomy" id="1543721"/>
    <lineage>
        <taxon>Bacteria</taxon>
        <taxon>Pseudomonadati</taxon>
        <taxon>Pseudomonadota</taxon>
        <taxon>Gammaproteobacteria</taxon>
        <taxon>Chromatiales</taxon>
        <taxon>Sedimenticolaceae</taxon>
        <taxon>Sedimenticola</taxon>
    </lineage>
</organism>
<dbReference type="InterPro" id="IPR012338">
    <property type="entry name" value="Beta-lactam/transpept-like"/>
</dbReference>
<dbReference type="PRINTS" id="PR00725">
    <property type="entry name" value="DADACBPTASE1"/>
</dbReference>
<evidence type="ECO:0000256" key="6">
    <source>
        <dbReference type="ARBA" id="ARBA00023316"/>
    </source>
</evidence>
<sequence length="298" mass="32851">MKSLVGCSLLLFLFVLPAAAGTSPAAEEVQVALLQSSADSADRWNTLNPKRLKLRSRAALILDHDGHVIYGKAVDEPRPIASITKLMTAMVILDAGLPMQEKLKITKQDRDLLRLTGSRLKYGATLTREKLLRLALMASENRAAAALARTFPGGRGAFVAAMNRKARELGMTHSRFADPTGLDAGNMASPRDLARMVRAALNYPLIREATTTRTTEVRPYRKRGPLRFGNTNRLLRNKAWQIELSKTGYINEAGRCLVMQARIAGEPMTIVLLDSFGKLTPFGDSNRIRKWIEKGLKG</sequence>
<evidence type="ECO:0000256" key="4">
    <source>
        <dbReference type="ARBA" id="ARBA00022960"/>
    </source>
</evidence>
<dbReference type="Pfam" id="PF00768">
    <property type="entry name" value="Peptidase_S11"/>
    <property type="match status" value="1"/>
</dbReference>
<dbReference type="SUPFAM" id="SSF56601">
    <property type="entry name" value="beta-lactamase/transpeptidase-like"/>
    <property type="match status" value="1"/>
</dbReference>
<keyword evidence="6" id="KW-0961">Cell wall biogenesis/degradation</keyword>
<evidence type="ECO:0000256" key="9">
    <source>
        <dbReference type="RuleBase" id="RU004016"/>
    </source>
</evidence>
<dbReference type="InterPro" id="IPR001967">
    <property type="entry name" value="Peptidase_S11_N"/>
</dbReference>
<dbReference type="NCBIfam" id="NF008668">
    <property type="entry name" value="PRK11669.1"/>
    <property type="match status" value="1"/>
</dbReference>
<keyword evidence="4" id="KW-0133">Cell shape</keyword>
<dbReference type="Gene3D" id="3.40.710.10">
    <property type="entry name" value="DD-peptidase/beta-lactamase superfamily"/>
    <property type="match status" value="1"/>
</dbReference>
<evidence type="ECO:0000256" key="10">
    <source>
        <dbReference type="SAM" id="SignalP"/>
    </source>
</evidence>
<dbReference type="AlphaFoldDB" id="A0A831RR87"/>
<evidence type="ECO:0000256" key="2">
    <source>
        <dbReference type="ARBA" id="ARBA00022729"/>
    </source>
</evidence>
<dbReference type="InterPro" id="IPR018044">
    <property type="entry name" value="Peptidase_S11"/>
</dbReference>
<feature type="active site" description="Acyl-ester intermediate" evidence="7">
    <location>
        <position position="82"/>
    </location>
</feature>
<comment type="similarity">
    <text evidence="1 9">Belongs to the peptidase S11 family.</text>
</comment>
<evidence type="ECO:0000256" key="1">
    <source>
        <dbReference type="ARBA" id="ARBA00007164"/>
    </source>
</evidence>
<evidence type="ECO:0000256" key="3">
    <source>
        <dbReference type="ARBA" id="ARBA00022801"/>
    </source>
</evidence>
<dbReference type="Proteomes" id="UP000886251">
    <property type="component" value="Unassembled WGS sequence"/>
</dbReference>
<gene>
    <name evidence="12" type="ORF">ENI96_12835</name>
</gene>
<evidence type="ECO:0000256" key="8">
    <source>
        <dbReference type="PIRSR" id="PIRSR618044-2"/>
    </source>
</evidence>
<feature type="signal peptide" evidence="10">
    <location>
        <begin position="1"/>
        <end position="20"/>
    </location>
</feature>
<dbReference type="EMBL" id="DRKP01000161">
    <property type="protein sequence ID" value="HEB97299.1"/>
    <property type="molecule type" value="Genomic_DNA"/>
</dbReference>
<dbReference type="PANTHER" id="PTHR21581:SF26">
    <property type="entry name" value="D-ALANYL-D-ALANINE ENDOPEPTIDASE"/>
    <property type="match status" value="1"/>
</dbReference>
<feature type="binding site" evidence="8">
    <location>
        <position position="246"/>
    </location>
    <ligand>
        <name>substrate</name>
    </ligand>
</feature>
<evidence type="ECO:0000313" key="12">
    <source>
        <dbReference type="EMBL" id="HEB97299.1"/>
    </source>
</evidence>
<dbReference type="GO" id="GO:0071555">
    <property type="term" value="P:cell wall organization"/>
    <property type="evidence" value="ECO:0007669"/>
    <property type="project" value="UniProtKB-KW"/>
</dbReference>
<dbReference type="PANTHER" id="PTHR21581">
    <property type="entry name" value="D-ALANYL-D-ALANINE CARBOXYPEPTIDASE"/>
    <property type="match status" value="1"/>
</dbReference>
<evidence type="ECO:0000259" key="11">
    <source>
        <dbReference type="Pfam" id="PF00768"/>
    </source>
</evidence>
<proteinExistence type="inferred from homology"/>
<feature type="chain" id="PRO_5032885662" evidence="10">
    <location>
        <begin position="21"/>
        <end position="298"/>
    </location>
</feature>
<keyword evidence="2 10" id="KW-0732">Signal</keyword>
<evidence type="ECO:0000256" key="7">
    <source>
        <dbReference type="PIRSR" id="PIRSR618044-1"/>
    </source>
</evidence>
<keyword evidence="3" id="KW-0378">Hydrolase</keyword>
<keyword evidence="5" id="KW-0573">Peptidoglycan synthesis</keyword>
<evidence type="ECO:0000256" key="5">
    <source>
        <dbReference type="ARBA" id="ARBA00022984"/>
    </source>
</evidence>